<proteinExistence type="predicted"/>
<gene>
    <name evidence="1" type="ORF">F0Q45_03235</name>
</gene>
<keyword evidence="2" id="KW-1185">Reference proteome</keyword>
<dbReference type="AlphaFoldDB" id="A0A5B1BUI9"/>
<name>A0A5B1BUI9_MYCSI</name>
<evidence type="ECO:0000313" key="1">
    <source>
        <dbReference type="EMBL" id="KAA1251641.1"/>
    </source>
</evidence>
<organism evidence="1 2">
    <name type="scientific">Mycobacterium simiae</name>
    <name type="common">Mycobacterium habana</name>
    <dbReference type="NCBI Taxonomy" id="1784"/>
    <lineage>
        <taxon>Bacteria</taxon>
        <taxon>Bacillati</taxon>
        <taxon>Actinomycetota</taxon>
        <taxon>Actinomycetes</taxon>
        <taxon>Mycobacteriales</taxon>
        <taxon>Mycobacteriaceae</taxon>
        <taxon>Mycobacterium</taxon>
        <taxon>Mycobacterium simiae complex</taxon>
    </lineage>
</organism>
<comment type="caution">
    <text evidence="1">The sequence shown here is derived from an EMBL/GenBank/DDBJ whole genome shotgun (WGS) entry which is preliminary data.</text>
</comment>
<dbReference type="OrthoDB" id="4738413at2"/>
<dbReference type="EMBL" id="VTZN01000010">
    <property type="protein sequence ID" value="KAA1251641.1"/>
    <property type="molecule type" value="Genomic_DNA"/>
</dbReference>
<dbReference type="Proteomes" id="UP000324701">
    <property type="component" value="Unassembled WGS sequence"/>
</dbReference>
<accession>A0A5B1BUI9</accession>
<evidence type="ECO:0000313" key="2">
    <source>
        <dbReference type="Proteomes" id="UP000324701"/>
    </source>
</evidence>
<protein>
    <submittedName>
        <fullName evidence="1">Uncharacterized protein</fullName>
    </submittedName>
</protein>
<reference evidence="1 2" key="1">
    <citation type="submission" date="2019-09" db="EMBL/GenBank/DDBJ databases">
        <title>Report of infection by Mycobacterium simiae a patient suffering from pulmonary tuberculosis.</title>
        <authorList>
            <person name="Mohanty P.S."/>
            <person name="Bansal A.K."/>
            <person name="Singh H."/>
            <person name="Sharma S."/>
            <person name="Patil S.A."/>
            <person name="Upadhaya P."/>
            <person name="Singh P.K."/>
            <person name="Kumar D."/>
            <person name="Kumar S."/>
            <person name="Singh R.K."/>
            <person name="Chaudhary B."/>
        </authorList>
    </citation>
    <scope>NUCLEOTIDE SEQUENCE [LARGE SCALE GENOMIC DNA]</scope>
    <source>
        <strain evidence="1 2">JAL-560-SIM</strain>
    </source>
</reference>
<dbReference type="RefSeq" id="WP_149652547.1">
    <property type="nucleotide sequence ID" value="NZ_VTZN01000010.1"/>
</dbReference>
<sequence length="246" mass="26076">MDLDRITHPLRLAKGSHRPGSGKGCAMNVISYINGDARVSDFPACSARPLAAFVQSCNDLLAGPGDYLSPQDSMLALDLGWQTVGTAGVARSVVHAWVADLLTSPSWGVVQYVRITTMQAIYDIAELHRRAARADMPRPASWEAAYDVVVGAARSYGPASTLPGAHALQAAWQSTLLADDHRQGALDAVTGSAVRAHALATGTAASDRFARITGCAIASWRHLASLDDPHRCRGVANQRSVRRVGA</sequence>